<dbReference type="GO" id="GO:0008250">
    <property type="term" value="C:oligosaccharyltransferase complex"/>
    <property type="evidence" value="ECO:0007669"/>
    <property type="project" value="InterPro"/>
</dbReference>
<dbReference type="Proteomes" id="UP000769528">
    <property type="component" value="Unassembled WGS sequence"/>
</dbReference>
<gene>
    <name evidence="10" type="ORF">WICMUC_004245</name>
</gene>
<dbReference type="EMBL" id="JAEUBF010001150">
    <property type="protein sequence ID" value="KAH3672409.1"/>
    <property type="molecule type" value="Genomic_DNA"/>
</dbReference>
<dbReference type="InterPro" id="IPR056790">
    <property type="entry name" value="Ribophorin_II_C"/>
</dbReference>
<proteinExistence type="predicted"/>
<sequence>MKYQLLLLSLISLVHSLHISNGVLRTKSQELEFSSSPRSSIDFSSSSNDLTIQFDIESSNRPDQIFIKFINENGVESSYKPTSKKSQNGYSSKLSINYNNLPKLFQSSSELVIKLIVASHEDKFFEQIGLIQLSPELVAKSTYKTGEKFQAKQEIIHIFQQPPKQVNSLIAIVFSTLSVITLFVLFVVWGVSGALNLKNFVFDINHIIFLGLIAGYEVVFFQYYLGSSIFSTIGKVFVLLGPSLWFGSKLLNYLGKLRLASE</sequence>
<keyword evidence="3 8" id="KW-0732">Signal</keyword>
<feature type="domain" description="Ribophorin II C-terminal" evidence="9">
    <location>
        <begin position="159"/>
        <end position="254"/>
    </location>
</feature>
<keyword evidence="6 7" id="KW-0472">Membrane</keyword>
<evidence type="ECO:0000256" key="5">
    <source>
        <dbReference type="ARBA" id="ARBA00022989"/>
    </source>
</evidence>
<dbReference type="InterPro" id="IPR008814">
    <property type="entry name" value="Swp1"/>
</dbReference>
<feature type="transmembrane region" description="Helical" evidence="7">
    <location>
        <begin position="169"/>
        <end position="192"/>
    </location>
</feature>
<feature type="chain" id="PRO_5044262801" description="Ribophorin II C-terminal domain-containing protein" evidence="8">
    <location>
        <begin position="17"/>
        <end position="262"/>
    </location>
</feature>
<dbReference type="GO" id="GO:0006487">
    <property type="term" value="P:protein N-linked glycosylation"/>
    <property type="evidence" value="ECO:0007669"/>
    <property type="project" value="TreeGrafter"/>
</dbReference>
<dbReference type="Pfam" id="PF25147">
    <property type="entry name" value="Ribophorin_II_C"/>
    <property type="match status" value="1"/>
</dbReference>
<evidence type="ECO:0000259" key="9">
    <source>
        <dbReference type="Pfam" id="PF25147"/>
    </source>
</evidence>
<comment type="subcellular location">
    <subcellularLocation>
        <location evidence="1">Endoplasmic reticulum membrane</location>
        <topology evidence="1">Multi-pass membrane protein</topology>
    </subcellularLocation>
</comment>
<feature type="signal peptide" evidence="8">
    <location>
        <begin position="1"/>
        <end position="16"/>
    </location>
</feature>
<evidence type="ECO:0000256" key="2">
    <source>
        <dbReference type="ARBA" id="ARBA00022692"/>
    </source>
</evidence>
<dbReference type="OrthoDB" id="432292at2759"/>
<feature type="transmembrane region" description="Helical" evidence="7">
    <location>
        <begin position="229"/>
        <end position="248"/>
    </location>
</feature>
<evidence type="ECO:0000256" key="8">
    <source>
        <dbReference type="SAM" id="SignalP"/>
    </source>
</evidence>
<evidence type="ECO:0000313" key="10">
    <source>
        <dbReference type="EMBL" id="KAH3672409.1"/>
    </source>
</evidence>
<dbReference type="AlphaFoldDB" id="A0A9P8TB87"/>
<keyword evidence="11" id="KW-1185">Reference proteome</keyword>
<reference evidence="10" key="1">
    <citation type="journal article" date="2021" name="Open Biol.">
        <title>Shared evolutionary footprints suggest mitochondrial oxidative damage underlies multiple complex I losses in fungi.</title>
        <authorList>
            <person name="Schikora-Tamarit M.A."/>
            <person name="Marcet-Houben M."/>
            <person name="Nosek J."/>
            <person name="Gabaldon T."/>
        </authorList>
    </citation>
    <scope>NUCLEOTIDE SEQUENCE</scope>
    <source>
        <strain evidence="10">CBS6341</strain>
    </source>
</reference>
<evidence type="ECO:0000256" key="1">
    <source>
        <dbReference type="ARBA" id="ARBA00004477"/>
    </source>
</evidence>
<reference evidence="10" key="2">
    <citation type="submission" date="2021-01" db="EMBL/GenBank/DDBJ databases">
        <authorList>
            <person name="Schikora-Tamarit M.A."/>
        </authorList>
    </citation>
    <scope>NUCLEOTIDE SEQUENCE</scope>
    <source>
        <strain evidence="10">CBS6341</strain>
    </source>
</reference>
<dbReference type="PANTHER" id="PTHR12640:SF0">
    <property type="entry name" value="DOLICHYL-DIPHOSPHOOLIGOSACCHARIDE--PROTEIN GLYCOSYLTRANSFERASE SUBUNIT 2"/>
    <property type="match status" value="1"/>
</dbReference>
<name>A0A9P8TB87_9ASCO</name>
<dbReference type="PANTHER" id="PTHR12640">
    <property type="entry name" value="RIBOPHORIN II"/>
    <property type="match status" value="1"/>
</dbReference>
<protein>
    <recommendedName>
        <fullName evidence="9">Ribophorin II C-terminal domain-containing protein</fullName>
    </recommendedName>
</protein>
<evidence type="ECO:0000256" key="7">
    <source>
        <dbReference type="SAM" id="Phobius"/>
    </source>
</evidence>
<keyword evidence="2 7" id="KW-0812">Transmembrane</keyword>
<evidence type="ECO:0000256" key="3">
    <source>
        <dbReference type="ARBA" id="ARBA00022729"/>
    </source>
</evidence>
<accession>A0A9P8TB87</accession>
<comment type="caution">
    <text evidence="10">The sequence shown here is derived from an EMBL/GenBank/DDBJ whole genome shotgun (WGS) entry which is preliminary data.</text>
</comment>
<keyword evidence="5 7" id="KW-1133">Transmembrane helix</keyword>
<organism evidence="10 11">
    <name type="scientific">Wickerhamomyces mucosus</name>
    <dbReference type="NCBI Taxonomy" id="1378264"/>
    <lineage>
        <taxon>Eukaryota</taxon>
        <taxon>Fungi</taxon>
        <taxon>Dikarya</taxon>
        <taxon>Ascomycota</taxon>
        <taxon>Saccharomycotina</taxon>
        <taxon>Saccharomycetes</taxon>
        <taxon>Phaffomycetales</taxon>
        <taxon>Wickerhamomycetaceae</taxon>
        <taxon>Wickerhamomyces</taxon>
    </lineage>
</organism>
<feature type="transmembrane region" description="Helical" evidence="7">
    <location>
        <begin position="204"/>
        <end position="223"/>
    </location>
</feature>
<evidence type="ECO:0000256" key="6">
    <source>
        <dbReference type="ARBA" id="ARBA00023136"/>
    </source>
</evidence>
<evidence type="ECO:0000313" key="11">
    <source>
        <dbReference type="Proteomes" id="UP000769528"/>
    </source>
</evidence>
<evidence type="ECO:0000256" key="4">
    <source>
        <dbReference type="ARBA" id="ARBA00022824"/>
    </source>
</evidence>
<keyword evidence="4" id="KW-0256">Endoplasmic reticulum</keyword>